<dbReference type="EMBL" id="ARXV01000008">
    <property type="protein sequence ID" value="KGD64582.1"/>
    <property type="molecule type" value="Genomic_DNA"/>
</dbReference>
<protein>
    <submittedName>
        <fullName evidence="1">Uncharacterized protein</fullName>
    </submittedName>
</protein>
<dbReference type="AlphaFoldDB" id="A0A095SJ62"/>
<comment type="caution">
    <text evidence="1">The sequence shown here is derived from an EMBL/GenBank/DDBJ whole genome shotgun (WGS) entry which is preliminary data.</text>
</comment>
<proteinExistence type="predicted"/>
<organism evidence="1 2">
    <name type="scientific">Alcanivorax nanhaiticus</name>
    <dbReference type="NCBI Taxonomy" id="1177154"/>
    <lineage>
        <taxon>Bacteria</taxon>
        <taxon>Pseudomonadati</taxon>
        <taxon>Pseudomonadota</taxon>
        <taxon>Gammaproteobacteria</taxon>
        <taxon>Oceanospirillales</taxon>
        <taxon>Alcanivoracaceae</taxon>
        <taxon>Alcanivorax</taxon>
    </lineage>
</organism>
<gene>
    <name evidence="1" type="ORF">Y5S_02337</name>
</gene>
<evidence type="ECO:0000313" key="1">
    <source>
        <dbReference type="EMBL" id="KGD64582.1"/>
    </source>
</evidence>
<accession>A0A095SJ62</accession>
<reference evidence="1 2" key="1">
    <citation type="submission" date="2012-09" db="EMBL/GenBank/DDBJ databases">
        <title>Genome Sequence of alkane-degrading Bacterium Alcanivorax sp. 19-m-6.</title>
        <authorList>
            <person name="Lai Q."/>
            <person name="Shao Z."/>
        </authorList>
    </citation>
    <scope>NUCLEOTIDE SEQUENCE [LARGE SCALE GENOMIC DNA]</scope>
    <source>
        <strain evidence="1 2">19-m-6</strain>
    </source>
</reference>
<evidence type="ECO:0000313" key="2">
    <source>
        <dbReference type="Proteomes" id="UP000029444"/>
    </source>
</evidence>
<dbReference type="RefSeq" id="WP_231552679.1">
    <property type="nucleotide sequence ID" value="NZ_ARXV01000008.1"/>
</dbReference>
<feature type="non-terminal residue" evidence="1">
    <location>
        <position position="1"/>
    </location>
</feature>
<dbReference type="Proteomes" id="UP000029444">
    <property type="component" value="Unassembled WGS sequence"/>
</dbReference>
<name>A0A095SJ62_9GAMM</name>
<sequence length="134" mass="14666">WPVCKALCGGNVRRKGPPYKIELGVPGQQPPAYVKSIQKGKVTLGGDVGLLGLGNEARFQNCAVVDDNEELAALMCDLNEKGVAFAYDYKESISPSRFMAILQDKGIVVGSYKEISWSGPKNWHLTVYEMEEDA</sequence>
<keyword evidence="2" id="KW-1185">Reference proteome</keyword>